<keyword evidence="3" id="KW-1185">Reference proteome</keyword>
<organism evidence="2 3">
    <name type="scientific">Engystomops pustulosus</name>
    <name type="common">Tungara frog</name>
    <name type="synonym">Physalaemus pustulosus</name>
    <dbReference type="NCBI Taxonomy" id="76066"/>
    <lineage>
        <taxon>Eukaryota</taxon>
        <taxon>Metazoa</taxon>
        <taxon>Chordata</taxon>
        <taxon>Craniata</taxon>
        <taxon>Vertebrata</taxon>
        <taxon>Euteleostomi</taxon>
        <taxon>Amphibia</taxon>
        <taxon>Batrachia</taxon>
        <taxon>Anura</taxon>
        <taxon>Neobatrachia</taxon>
        <taxon>Hyloidea</taxon>
        <taxon>Leptodactylidae</taxon>
        <taxon>Leiuperinae</taxon>
        <taxon>Engystomops</taxon>
    </lineage>
</organism>
<accession>A0AAV7B6I3</accession>
<proteinExistence type="predicted"/>
<dbReference type="EMBL" id="WNYA01000006">
    <property type="protein sequence ID" value="KAG8568125.1"/>
    <property type="molecule type" value="Genomic_DNA"/>
</dbReference>
<dbReference type="AlphaFoldDB" id="A0AAV7B6I3"/>
<evidence type="ECO:0000313" key="2">
    <source>
        <dbReference type="EMBL" id="KAG8568125.1"/>
    </source>
</evidence>
<name>A0AAV7B6I3_ENGPU</name>
<sequence length="438" mass="48982">MASAGDKIQIKHVFMAIIVIVSTLSFVASIVMITIGYLNPFGTVGLGILGGGCVLWFSAVLFLCAGSIWVKNRYYADENDFGEKWSQSSNEDISLLKPPANVISPATIEAGYIEKTESQSDNIVPLWSVSEVYSSVSSSVSTVPDKTVLWQGGDAEGALDFDVFSSSLTTMQHTEMKLQEKLKLKQGLTEQINPETSSNCNIKDVKKKLMADSPIIQSIGKSVSDIPRQRKPMVMDSLGTSYSNAEKKQIMIHPINVQSKEGNIHTQMCNRNNMPVMSYPMEDPPSSAAQSKHHQHMAEQIKQSYEGKERNEFTKNYTKEYKPALEKRKVHTGEKDSQTPDRHWNVISGEESWIHNPRAQLSTCNLPTAISKTEKKHESCEKLHKISHEKTEIPLQNRLPNTWIDQSEKLQLSSQTTTTEHLNSKGKFMTKAEARKGF</sequence>
<reference evidence="2" key="1">
    <citation type="thesis" date="2020" institute="ProQuest LLC" country="789 East Eisenhower Parkway, Ann Arbor, MI, USA">
        <title>Comparative Genomics and Chromosome Evolution.</title>
        <authorList>
            <person name="Mudd A.B."/>
        </authorList>
    </citation>
    <scope>NUCLEOTIDE SEQUENCE</scope>
    <source>
        <strain evidence="2">237g6f4</strain>
        <tissue evidence="2">Blood</tissue>
    </source>
</reference>
<feature type="transmembrane region" description="Helical" evidence="1">
    <location>
        <begin position="44"/>
        <end position="70"/>
    </location>
</feature>
<keyword evidence="1" id="KW-0812">Transmembrane</keyword>
<feature type="transmembrane region" description="Helical" evidence="1">
    <location>
        <begin position="12"/>
        <end position="38"/>
    </location>
</feature>
<keyword evidence="1" id="KW-1133">Transmembrane helix</keyword>
<evidence type="ECO:0000313" key="3">
    <source>
        <dbReference type="Proteomes" id="UP000824782"/>
    </source>
</evidence>
<gene>
    <name evidence="2" type="ORF">GDO81_013894</name>
</gene>
<evidence type="ECO:0000256" key="1">
    <source>
        <dbReference type="SAM" id="Phobius"/>
    </source>
</evidence>
<comment type="caution">
    <text evidence="2">The sequence shown here is derived from an EMBL/GenBank/DDBJ whole genome shotgun (WGS) entry which is preliminary data.</text>
</comment>
<dbReference type="Proteomes" id="UP000824782">
    <property type="component" value="Unassembled WGS sequence"/>
</dbReference>
<keyword evidence="1" id="KW-0472">Membrane</keyword>
<protein>
    <submittedName>
        <fullName evidence="2">Uncharacterized protein</fullName>
    </submittedName>
</protein>